<gene>
    <name evidence="2" type="ORF">KSP39_PZI018750</name>
</gene>
<evidence type="ECO:0000313" key="3">
    <source>
        <dbReference type="Proteomes" id="UP001418222"/>
    </source>
</evidence>
<sequence length="171" mass="17977">MQPPTAKASPLPPLRSAEREDARVWVRLPNPSGLARELPLTGEGLGGPLQEGQGWRSRLSEALAASDLHASVTIFSLVSMTELLVGVHGKASRHGSLSVEEMLIIRHVWACRREGSLSVEGNNLGVGLWVVAEAHFLCPATPSPSPSSSGAVKKKSSGERALSGICSDGGR</sequence>
<reference evidence="2 3" key="1">
    <citation type="journal article" date="2022" name="Nat. Plants">
        <title>Genomes of leafy and leafless Platanthera orchids illuminate the evolution of mycoheterotrophy.</title>
        <authorList>
            <person name="Li M.H."/>
            <person name="Liu K.W."/>
            <person name="Li Z."/>
            <person name="Lu H.C."/>
            <person name="Ye Q.L."/>
            <person name="Zhang D."/>
            <person name="Wang J.Y."/>
            <person name="Li Y.F."/>
            <person name="Zhong Z.M."/>
            <person name="Liu X."/>
            <person name="Yu X."/>
            <person name="Liu D.K."/>
            <person name="Tu X.D."/>
            <person name="Liu B."/>
            <person name="Hao Y."/>
            <person name="Liao X.Y."/>
            <person name="Jiang Y.T."/>
            <person name="Sun W.H."/>
            <person name="Chen J."/>
            <person name="Chen Y.Q."/>
            <person name="Ai Y."/>
            <person name="Zhai J.W."/>
            <person name="Wu S.S."/>
            <person name="Zhou Z."/>
            <person name="Hsiao Y.Y."/>
            <person name="Wu W.L."/>
            <person name="Chen Y.Y."/>
            <person name="Lin Y.F."/>
            <person name="Hsu J.L."/>
            <person name="Li C.Y."/>
            <person name="Wang Z.W."/>
            <person name="Zhao X."/>
            <person name="Zhong W.Y."/>
            <person name="Ma X.K."/>
            <person name="Ma L."/>
            <person name="Huang J."/>
            <person name="Chen G.Z."/>
            <person name="Huang M.Z."/>
            <person name="Huang L."/>
            <person name="Peng D.H."/>
            <person name="Luo Y.B."/>
            <person name="Zou S.Q."/>
            <person name="Chen S.P."/>
            <person name="Lan S."/>
            <person name="Tsai W.C."/>
            <person name="Van de Peer Y."/>
            <person name="Liu Z.J."/>
        </authorList>
    </citation>
    <scope>NUCLEOTIDE SEQUENCE [LARGE SCALE GENOMIC DNA]</scope>
    <source>
        <strain evidence="2">Lor287</strain>
    </source>
</reference>
<dbReference type="AlphaFoldDB" id="A0AAP0B4A7"/>
<accession>A0AAP0B4A7</accession>
<dbReference type="Proteomes" id="UP001418222">
    <property type="component" value="Unassembled WGS sequence"/>
</dbReference>
<evidence type="ECO:0000256" key="1">
    <source>
        <dbReference type="SAM" id="MobiDB-lite"/>
    </source>
</evidence>
<feature type="region of interest" description="Disordered" evidence="1">
    <location>
        <begin position="141"/>
        <end position="171"/>
    </location>
</feature>
<comment type="caution">
    <text evidence="2">The sequence shown here is derived from an EMBL/GenBank/DDBJ whole genome shotgun (WGS) entry which is preliminary data.</text>
</comment>
<keyword evidence="3" id="KW-1185">Reference proteome</keyword>
<evidence type="ECO:0000313" key="2">
    <source>
        <dbReference type="EMBL" id="KAK8926517.1"/>
    </source>
</evidence>
<proteinExistence type="predicted"/>
<name>A0AAP0B4A7_9ASPA</name>
<organism evidence="2 3">
    <name type="scientific">Platanthera zijinensis</name>
    <dbReference type="NCBI Taxonomy" id="2320716"/>
    <lineage>
        <taxon>Eukaryota</taxon>
        <taxon>Viridiplantae</taxon>
        <taxon>Streptophyta</taxon>
        <taxon>Embryophyta</taxon>
        <taxon>Tracheophyta</taxon>
        <taxon>Spermatophyta</taxon>
        <taxon>Magnoliopsida</taxon>
        <taxon>Liliopsida</taxon>
        <taxon>Asparagales</taxon>
        <taxon>Orchidaceae</taxon>
        <taxon>Orchidoideae</taxon>
        <taxon>Orchideae</taxon>
        <taxon>Orchidinae</taxon>
        <taxon>Platanthera</taxon>
    </lineage>
</organism>
<protein>
    <submittedName>
        <fullName evidence="2">Uncharacterized protein</fullName>
    </submittedName>
</protein>
<dbReference type="EMBL" id="JBBWWQ010000016">
    <property type="protein sequence ID" value="KAK8926517.1"/>
    <property type="molecule type" value="Genomic_DNA"/>
</dbReference>